<keyword evidence="1" id="KW-0862">Zinc</keyword>
<name>A0A9Q1CNL4_HOLLE</name>
<reference evidence="3" key="1">
    <citation type="submission" date="2021-10" db="EMBL/GenBank/DDBJ databases">
        <title>Tropical sea cucumber genome reveals ecological adaptation and Cuvierian tubules defense mechanism.</title>
        <authorList>
            <person name="Chen T."/>
        </authorList>
    </citation>
    <scope>NUCLEOTIDE SEQUENCE</scope>
    <source>
        <strain evidence="3">Nanhai2018</strain>
        <tissue evidence="3">Muscle</tissue>
    </source>
</reference>
<evidence type="ECO:0000259" key="2">
    <source>
        <dbReference type="PROSITE" id="PS50119"/>
    </source>
</evidence>
<dbReference type="PANTHER" id="PTHR25462">
    <property type="entry name" value="BONUS, ISOFORM C-RELATED"/>
    <property type="match status" value="1"/>
</dbReference>
<keyword evidence="1" id="KW-0479">Metal-binding</keyword>
<accession>A0A9Q1CNL4</accession>
<dbReference type="PANTHER" id="PTHR25462:SF296">
    <property type="entry name" value="MEIOTIC P26, ISOFORM F"/>
    <property type="match status" value="1"/>
</dbReference>
<sequence length="574" mass="64896">MFKLQHTCCPVCKAKVSKGTNKSASTLPTNYALKALVEEDNHPFDKDSISRSFGECPTHSETCDQFCRTCERQLCKKCVSDNHGAPDHDTAPVLAVVVQQTEVTEKLASELQETVDILKGIEEKIMTSVRTCETEANQINKEINTSATQASQIISDQAESLQTVVEGSKRDMLKYLGNLRLEHSELSLSATYAVDLCKSLQMDLNINNLSRVAVIKRLNYSSRKIKSRLEKLEGKRNDFNLGLRFQSLTQEPKIGKVVRRRSEIPVAKHMRTISLTDDVAYGGLRGFIWPFPYWMMAVSVRTIDKHHIAEFYNVHFFVQNHFTQEIGIDNIWSYVSNSDCSGKYVLCLGVGKIHKLLLPSKENEQRAGKIVSTIFLPTAANAIAWDEKQVGCYALLQDKKTLLHVEFEGEFGGQSRYREVAVFEEEMPTKTGTHTFHVNAEGSIAICDHTEKVVHFFEKIGTEPTVTVKASPGFQTASPQCVSTRREDKNWYVLWRRVVTSGPDNLVKRSHYSLAVYDPSFKFLGCVHFLKVTDEYYHGERAMFCFQEDYLAVITSDEIALHVLTEDMFSLLGP</sequence>
<dbReference type="InterPro" id="IPR047153">
    <property type="entry name" value="TRIM45/56/19-like"/>
</dbReference>
<dbReference type="OrthoDB" id="6105938at2759"/>
<evidence type="ECO:0000313" key="3">
    <source>
        <dbReference type="EMBL" id="KAJ8047814.1"/>
    </source>
</evidence>
<protein>
    <recommendedName>
        <fullName evidence="2">B box-type domain-containing protein</fullName>
    </recommendedName>
</protein>
<keyword evidence="4" id="KW-1185">Reference proteome</keyword>
<dbReference type="AlphaFoldDB" id="A0A9Q1CNL4"/>
<comment type="caution">
    <text evidence="3">The sequence shown here is derived from an EMBL/GenBank/DDBJ whole genome shotgun (WGS) entry which is preliminary data.</text>
</comment>
<proteinExistence type="predicted"/>
<dbReference type="EMBL" id="JAIZAY010000002">
    <property type="protein sequence ID" value="KAJ8047814.1"/>
    <property type="molecule type" value="Genomic_DNA"/>
</dbReference>
<dbReference type="InterPro" id="IPR000315">
    <property type="entry name" value="Znf_B-box"/>
</dbReference>
<evidence type="ECO:0000313" key="4">
    <source>
        <dbReference type="Proteomes" id="UP001152320"/>
    </source>
</evidence>
<dbReference type="Gene3D" id="3.30.160.60">
    <property type="entry name" value="Classic Zinc Finger"/>
    <property type="match status" value="1"/>
</dbReference>
<gene>
    <name evidence="3" type="ORF">HOLleu_06916</name>
</gene>
<dbReference type="PROSITE" id="PS50119">
    <property type="entry name" value="ZF_BBOX"/>
    <property type="match status" value="1"/>
</dbReference>
<organism evidence="3 4">
    <name type="scientific">Holothuria leucospilota</name>
    <name type="common">Black long sea cucumber</name>
    <name type="synonym">Mertensiothuria leucospilota</name>
    <dbReference type="NCBI Taxonomy" id="206669"/>
    <lineage>
        <taxon>Eukaryota</taxon>
        <taxon>Metazoa</taxon>
        <taxon>Echinodermata</taxon>
        <taxon>Eleutherozoa</taxon>
        <taxon>Echinozoa</taxon>
        <taxon>Holothuroidea</taxon>
        <taxon>Aspidochirotacea</taxon>
        <taxon>Aspidochirotida</taxon>
        <taxon>Holothuriidae</taxon>
        <taxon>Holothuria</taxon>
    </lineage>
</organism>
<feature type="domain" description="B box-type" evidence="2">
    <location>
        <begin position="51"/>
        <end position="93"/>
    </location>
</feature>
<dbReference type="Proteomes" id="UP001152320">
    <property type="component" value="Chromosome 2"/>
</dbReference>
<evidence type="ECO:0000256" key="1">
    <source>
        <dbReference type="PROSITE-ProRule" id="PRU00024"/>
    </source>
</evidence>
<keyword evidence="1" id="KW-0863">Zinc-finger</keyword>
<dbReference type="GO" id="GO:0008270">
    <property type="term" value="F:zinc ion binding"/>
    <property type="evidence" value="ECO:0007669"/>
    <property type="project" value="UniProtKB-KW"/>
</dbReference>
<dbReference type="SUPFAM" id="SSF57845">
    <property type="entry name" value="B-box zinc-binding domain"/>
    <property type="match status" value="1"/>
</dbReference>